<evidence type="ECO:0000313" key="2">
    <source>
        <dbReference type="Proteomes" id="UP000612362"/>
    </source>
</evidence>
<protein>
    <submittedName>
        <fullName evidence="1">Uncharacterized protein</fullName>
    </submittedName>
</protein>
<gene>
    <name evidence="1" type="ORF">KSX_80920</name>
</gene>
<reference evidence="1" key="1">
    <citation type="submission" date="2020-10" db="EMBL/GenBank/DDBJ databases">
        <title>Taxonomic study of unclassified bacteria belonging to the class Ktedonobacteria.</title>
        <authorList>
            <person name="Yabe S."/>
            <person name="Wang C.M."/>
            <person name="Zheng Y."/>
            <person name="Sakai Y."/>
            <person name="Cavaletti L."/>
            <person name="Monciardini P."/>
            <person name="Donadio S."/>
        </authorList>
    </citation>
    <scope>NUCLEOTIDE SEQUENCE</scope>
    <source>
        <strain evidence="1">SOSP1-1</strain>
    </source>
</reference>
<dbReference type="EMBL" id="BNJF01000006">
    <property type="protein sequence ID" value="GHO49929.1"/>
    <property type="molecule type" value="Genomic_DNA"/>
</dbReference>
<dbReference type="AlphaFoldDB" id="A0A8J3IEU2"/>
<evidence type="ECO:0000313" key="1">
    <source>
        <dbReference type="EMBL" id="GHO49929.1"/>
    </source>
</evidence>
<proteinExistence type="predicted"/>
<name>A0A8J3IEU2_9CHLR</name>
<dbReference type="Proteomes" id="UP000612362">
    <property type="component" value="Unassembled WGS sequence"/>
</dbReference>
<comment type="caution">
    <text evidence="1">The sequence shown here is derived from an EMBL/GenBank/DDBJ whole genome shotgun (WGS) entry which is preliminary data.</text>
</comment>
<keyword evidence="2" id="KW-1185">Reference proteome</keyword>
<accession>A0A8J3IEU2</accession>
<organism evidence="1 2">
    <name type="scientific">Ktedonospora formicarum</name>
    <dbReference type="NCBI Taxonomy" id="2778364"/>
    <lineage>
        <taxon>Bacteria</taxon>
        <taxon>Bacillati</taxon>
        <taxon>Chloroflexota</taxon>
        <taxon>Ktedonobacteria</taxon>
        <taxon>Ktedonobacterales</taxon>
        <taxon>Ktedonobacteraceae</taxon>
        <taxon>Ktedonospora</taxon>
    </lineage>
</organism>
<sequence length="70" mass="7740">MVDGVETRLNISLQKPVESRPFPSNFSQGCMATAAWAEAMTGFMEVGAMWAIIKTFKNGTDHFLHNFVAC</sequence>